<dbReference type="Proteomes" id="UP000655208">
    <property type="component" value="Unassembled WGS sequence"/>
</dbReference>
<accession>A0A917WDH5</accession>
<evidence type="ECO:0000313" key="2">
    <source>
        <dbReference type="Proteomes" id="UP000655208"/>
    </source>
</evidence>
<name>A0A917WDH5_9ACTN</name>
<reference evidence="1" key="2">
    <citation type="submission" date="2020-09" db="EMBL/GenBank/DDBJ databases">
        <authorList>
            <person name="Sun Q."/>
            <person name="Zhou Y."/>
        </authorList>
    </citation>
    <scope>NUCLEOTIDE SEQUENCE</scope>
    <source>
        <strain evidence="1">CGMCC 4.7308</strain>
    </source>
</reference>
<dbReference type="EMBL" id="BMNA01000002">
    <property type="protein sequence ID" value="GGL92669.1"/>
    <property type="molecule type" value="Genomic_DNA"/>
</dbReference>
<dbReference type="RefSeq" id="WP_188940449.1">
    <property type="nucleotide sequence ID" value="NZ_BMNA01000002.1"/>
</dbReference>
<comment type="caution">
    <text evidence="1">The sequence shown here is derived from an EMBL/GenBank/DDBJ whole genome shotgun (WGS) entry which is preliminary data.</text>
</comment>
<dbReference type="AlphaFoldDB" id="A0A917WDH5"/>
<protein>
    <submittedName>
        <fullName evidence="1">Uncharacterized protein</fullName>
    </submittedName>
</protein>
<sequence>MPVTRHPYRRADGEHVGFLDLVADGSAVPVTLLGSPLADARPRAEAEDMLDRQGLSVLAARWWCLLPAVIDRGVALDVRRPAPGWTWRPVLLVEVRPSEVLVRPDPADAERAAVVVVPNPVADLLRREQP</sequence>
<reference evidence="1" key="1">
    <citation type="journal article" date="2014" name="Int. J. Syst. Evol. Microbiol.">
        <title>Complete genome sequence of Corynebacterium casei LMG S-19264T (=DSM 44701T), isolated from a smear-ripened cheese.</title>
        <authorList>
            <consortium name="US DOE Joint Genome Institute (JGI-PGF)"/>
            <person name="Walter F."/>
            <person name="Albersmeier A."/>
            <person name="Kalinowski J."/>
            <person name="Ruckert C."/>
        </authorList>
    </citation>
    <scope>NUCLEOTIDE SEQUENCE</scope>
    <source>
        <strain evidence="1">CGMCC 4.7308</strain>
    </source>
</reference>
<organism evidence="1 2">
    <name type="scientific">Nakamurella endophytica</name>
    <dbReference type="NCBI Taxonomy" id="1748367"/>
    <lineage>
        <taxon>Bacteria</taxon>
        <taxon>Bacillati</taxon>
        <taxon>Actinomycetota</taxon>
        <taxon>Actinomycetes</taxon>
        <taxon>Nakamurellales</taxon>
        <taxon>Nakamurellaceae</taxon>
        <taxon>Nakamurella</taxon>
    </lineage>
</organism>
<gene>
    <name evidence="1" type="ORF">GCM10011594_10520</name>
</gene>
<keyword evidence="2" id="KW-1185">Reference proteome</keyword>
<evidence type="ECO:0000313" key="1">
    <source>
        <dbReference type="EMBL" id="GGL92669.1"/>
    </source>
</evidence>
<proteinExistence type="predicted"/>